<keyword evidence="13 18" id="KW-1133">Transmembrane helix</keyword>
<evidence type="ECO:0000256" key="11">
    <source>
        <dbReference type="ARBA" id="ARBA00022777"/>
    </source>
</evidence>
<feature type="transmembrane region" description="Helical" evidence="18">
    <location>
        <begin position="866"/>
        <end position="884"/>
    </location>
</feature>
<dbReference type="InterPro" id="IPR032675">
    <property type="entry name" value="LRR_dom_sf"/>
</dbReference>
<feature type="transmembrane region" description="Helical" evidence="18">
    <location>
        <begin position="787"/>
        <end position="813"/>
    </location>
</feature>
<evidence type="ECO:0000313" key="22">
    <source>
        <dbReference type="EMBL" id="CAL4790491.1"/>
    </source>
</evidence>
<dbReference type="Pfam" id="PF23598">
    <property type="entry name" value="LRR_14"/>
    <property type="match status" value="2"/>
</dbReference>
<keyword evidence="10" id="KW-0547">Nucleotide-binding</keyword>
<reference evidence="21" key="2">
    <citation type="submission" date="2024-04" db="EMBL/GenBank/DDBJ databases">
        <authorList>
            <person name="Chen Y."/>
            <person name="Shah S."/>
            <person name="Dougan E. K."/>
            <person name="Thang M."/>
            <person name="Chan C."/>
        </authorList>
    </citation>
    <scope>NUCLEOTIDE SEQUENCE [LARGE SCALE GENOMIC DNA]</scope>
</reference>
<keyword evidence="12" id="KW-0067">ATP-binding</keyword>
<feature type="transmembrane region" description="Helical" evidence="18">
    <location>
        <begin position="649"/>
        <end position="673"/>
    </location>
</feature>
<keyword evidence="9" id="KW-0677">Repeat</keyword>
<evidence type="ECO:0000256" key="8">
    <source>
        <dbReference type="ARBA" id="ARBA00022729"/>
    </source>
</evidence>
<dbReference type="OrthoDB" id="676979at2759"/>
<evidence type="ECO:0000256" key="4">
    <source>
        <dbReference type="ARBA" id="ARBA00022527"/>
    </source>
</evidence>
<feature type="non-terminal residue" evidence="20">
    <location>
        <position position="1137"/>
    </location>
</feature>
<evidence type="ECO:0000256" key="16">
    <source>
        <dbReference type="ARBA" id="ARBA00047899"/>
    </source>
</evidence>
<dbReference type="Proteomes" id="UP001152797">
    <property type="component" value="Unassembled WGS sequence"/>
</dbReference>
<gene>
    <name evidence="20" type="ORF">C1SCF055_LOCUS29069</name>
</gene>
<comment type="catalytic activity">
    <reaction evidence="16">
        <text>L-threonyl-[protein] + ATP = O-phospho-L-threonyl-[protein] + ADP + H(+)</text>
        <dbReference type="Rhea" id="RHEA:46608"/>
        <dbReference type="Rhea" id="RHEA-COMP:11060"/>
        <dbReference type="Rhea" id="RHEA-COMP:11605"/>
        <dbReference type="ChEBI" id="CHEBI:15378"/>
        <dbReference type="ChEBI" id="CHEBI:30013"/>
        <dbReference type="ChEBI" id="CHEBI:30616"/>
        <dbReference type="ChEBI" id="CHEBI:61977"/>
        <dbReference type="ChEBI" id="CHEBI:456216"/>
        <dbReference type="EC" id="2.7.11.1"/>
    </reaction>
</comment>
<keyword evidence="22" id="KW-0675">Receptor</keyword>
<evidence type="ECO:0000259" key="19">
    <source>
        <dbReference type="Pfam" id="PF23598"/>
    </source>
</evidence>
<dbReference type="PROSITE" id="PS51450">
    <property type="entry name" value="LRR"/>
    <property type="match status" value="1"/>
</dbReference>
<dbReference type="InterPro" id="IPR001611">
    <property type="entry name" value="Leu-rich_rpt"/>
</dbReference>
<dbReference type="Gene3D" id="3.80.10.10">
    <property type="entry name" value="Ribonuclease Inhibitor"/>
    <property type="match status" value="5"/>
</dbReference>
<accession>A0A9P1D4L3</accession>
<evidence type="ECO:0000256" key="10">
    <source>
        <dbReference type="ARBA" id="ARBA00022741"/>
    </source>
</evidence>
<keyword evidence="8" id="KW-0732">Signal</keyword>
<keyword evidence="15" id="KW-0325">Glycoprotein</keyword>
<evidence type="ECO:0000313" key="23">
    <source>
        <dbReference type="Proteomes" id="UP001152797"/>
    </source>
</evidence>
<name>A0A9P1D4L3_9DINO</name>
<evidence type="ECO:0000256" key="2">
    <source>
        <dbReference type="ARBA" id="ARBA00012513"/>
    </source>
</evidence>
<feature type="transmembrane region" description="Helical" evidence="18">
    <location>
        <begin position="1012"/>
        <end position="1037"/>
    </location>
</feature>
<dbReference type="InterPro" id="IPR003591">
    <property type="entry name" value="Leu-rich_rpt_typical-subtyp"/>
</dbReference>
<keyword evidence="11 22" id="KW-0418">Kinase</keyword>
<dbReference type="InterPro" id="IPR055414">
    <property type="entry name" value="LRR_R13L4/SHOC2-like"/>
</dbReference>
<dbReference type="SUPFAM" id="SSF52058">
    <property type="entry name" value="L domain-like"/>
    <property type="match status" value="1"/>
</dbReference>
<comment type="catalytic activity">
    <reaction evidence="17">
        <text>L-seryl-[protein] + ATP = O-phospho-L-seryl-[protein] + ADP + H(+)</text>
        <dbReference type="Rhea" id="RHEA:17989"/>
        <dbReference type="Rhea" id="RHEA-COMP:9863"/>
        <dbReference type="Rhea" id="RHEA-COMP:11604"/>
        <dbReference type="ChEBI" id="CHEBI:15378"/>
        <dbReference type="ChEBI" id="CHEBI:29999"/>
        <dbReference type="ChEBI" id="CHEBI:30616"/>
        <dbReference type="ChEBI" id="CHEBI:83421"/>
        <dbReference type="ChEBI" id="CHEBI:456216"/>
        <dbReference type="EC" id="2.7.11.1"/>
    </reaction>
</comment>
<feature type="domain" description="Disease resistance R13L4/SHOC-2-like LRR" evidence="19">
    <location>
        <begin position="49"/>
        <end position="159"/>
    </location>
</feature>
<dbReference type="FunFam" id="3.80.10.10:FF:000356">
    <property type="entry name" value="LRR receptor-like serine/threonine-protein kinase"/>
    <property type="match status" value="1"/>
</dbReference>
<dbReference type="FunFam" id="3.80.10.10:FF:000095">
    <property type="entry name" value="LRR receptor-like serine/threonine-protein kinase GSO1"/>
    <property type="match status" value="1"/>
</dbReference>
<keyword evidence="3" id="KW-1003">Cell membrane</keyword>
<dbReference type="PANTHER" id="PTHR48053">
    <property type="entry name" value="LEUCINE RICH REPEAT FAMILY PROTEIN, EXPRESSED"/>
    <property type="match status" value="1"/>
</dbReference>
<dbReference type="EMBL" id="CAMXCT030003223">
    <property type="protein sequence ID" value="CAL4790491.1"/>
    <property type="molecule type" value="Genomic_DNA"/>
</dbReference>
<evidence type="ECO:0000256" key="6">
    <source>
        <dbReference type="ARBA" id="ARBA00022679"/>
    </source>
</evidence>
<dbReference type="PRINTS" id="PR00019">
    <property type="entry name" value="LEURICHRPT"/>
</dbReference>
<comment type="caution">
    <text evidence="20">The sequence shown here is derived from an EMBL/GenBank/DDBJ whole genome shotgun (WGS) entry which is preliminary data.</text>
</comment>
<feature type="transmembrane region" description="Helical" evidence="18">
    <location>
        <begin position="1057"/>
        <end position="1077"/>
    </location>
</feature>
<dbReference type="GO" id="GO:0005886">
    <property type="term" value="C:plasma membrane"/>
    <property type="evidence" value="ECO:0007669"/>
    <property type="project" value="UniProtKB-SubCell"/>
</dbReference>
<dbReference type="GO" id="GO:0004674">
    <property type="term" value="F:protein serine/threonine kinase activity"/>
    <property type="evidence" value="ECO:0007669"/>
    <property type="project" value="UniProtKB-KW"/>
</dbReference>
<reference evidence="20" key="1">
    <citation type="submission" date="2022-10" db="EMBL/GenBank/DDBJ databases">
        <authorList>
            <person name="Chen Y."/>
            <person name="Dougan E. K."/>
            <person name="Chan C."/>
            <person name="Rhodes N."/>
            <person name="Thang M."/>
        </authorList>
    </citation>
    <scope>NUCLEOTIDE SEQUENCE</scope>
</reference>
<sequence>VLVRVLRDLGFAEADRTKACDRKFTWCNSQGLVTNLRLVGAGLTGQLSGELGSLEALEYLGLSDNQLSGQIPKELRKLAHLEQLDLSNNQLEGAIPAELGDLKALTLLTLASNQLTGEIPRELGQLSELRSLSFAENRLSGQVPKDLGCLKSLNFLRLNGNQLTGEIPAELGGAESLHELMLNGNQMTGEIPAELAELKSLVILALWSNHFSGGLPPGLGKLPRLAKLDLAKNRLSGPIPKELGQLPRLQQLYLDSNQLSGEIPPEFGNLKQLKRLSLGQNRLTGHIPAEIGQLKHLQWLNLCQNRLAGPFPPSLTNLSTRLRWLHLDVNRLAGVLPPELGNMRRLQILDLGHNQFVGGLTQVNWTQLKKLRSFSVGFNYLSGELPELPVPHLQQLDLSHNRLIGSLEPLVKSFCTSPTSPGGILREIHLNHNHLTGKLPACFMQFANLKRLSLNNNRLEGEIPAVKAANLVILTLHHNELSGNLPVSLQDLKHLAVFTVHENFLDGSVTALKLTAPCVDNNKLTFRGMGCGVLSLIKKPANFTCKTWEGPGQQGAHLTSAERVLVEENCPELCNTCENFVGHNFSSKATFHHNRFSCELPQSIQSANSSSIFATVVMGNMVGNGRRLNVSWISEAENFSFLYYSPRIWWNHTTVMVSILALSCCALVFQTCLRRRLGKSARSLQLLETSRVAASNFALLKVTVATILVSCPLFIFFALGSGYCQCCAPLSQLTAANLAKEQPWTEGGVVITWCFMMLLFRMVHGSMPHATQGEVVPLSFRELQLQILAWLLWIFIVTILSLPSILFAVAQALPANNTAGLNEQMLSNFHRLAPFLIVAIDQILAHPLSTSYAARTGIEADRLLMAFRLFSAWLLSILTTVVLHENCLGGWKLFWLVCKEGSVEHESFRWQIWSEVILDPQKDMCQFSDKWWADGRCTRSIVDGLTPLLLKKLLVRTVVQPLIYLLLFYISRLDPPSKPEKGQQLRFCGLSVTGSLMPLRQTALLTTFMETLFFWSPLVPLLSLAILGATLVNHFLFDFAVWHFQVHVPSDAMNRSAFLSRSYLTLSLALSCGFQLWHAFGTKMQGRYVLLLVICCLNGPWSKCLPFKSAQFLWSHLDRVESARASLFGSGIELANS</sequence>
<evidence type="ECO:0000256" key="17">
    <source>
        <dbReference type="ARBA" id="ARBA00048679"/>
    </source>
</evidence>
<keyword evidence="6" id="KW-0808">Transferase</keyword>
<keyword evidence="7 18" id="KW-0812">Transmembrane</keyword>
<evidence type="ECO:0000256" key="14">
    <source>
        <dbReference type="ARBA" id="ARBA00023136"/>
    </source>
</evidence>
<evidence type="ECO:0000256" key="18">
    <source>
        <dbReference type="SAM" id="Phobius"/>
    </source>
</evidence>
<evidence type="ECO:0000256" key="12">
    <source>
        <dbReference type="ARBA" id="ARBA00022840"/>
    </source>
</evidence>
<protein>
    <recommendedName>
        <fullName evidence="2">non-specific serine/threonine protein kinase</fullName>
        <ecNumber evidence="2">2.7.11.1</ecNumber>
    </recommendedName>
</protein>
<keyword evidence="14 18" id="KW-0472">Membrane</keyword>
<dbReference type="Pfam" id="PF13855">
    <property type="entry name" value="LRR_8"/>
    <property type="match status" value="1"/>
</dbReference>
<evidence type="ECO:0000256" key="1">
    <source>
        <dbReference type="ARBA" id="ARBA00004251"/>
    </source>
</evidence>
<keyword evidence="5" id="KW-0433">Leucine-rich repeat</keyword>
<dbReference type="SUPFAM" id="SSF52047">
    <property type="entry name" value="RNI-like"/>
    <property type="match status" value="1"/>
</dbReference>
<dbReference type="EMBL" id="CAMXCT020003223">
    <property type="protein sequence ID" value="CAL1156554.1"/>
    <property type="molecule type" value="Genomic_DNA"/>
</dbReference>
<dbReference type="InterPro" id="IPR051716">
    <property type="entry name" value="Plant_RL_S/T_kinase"/>
</dbReference>
<feature type="transmembrane region" description="Helical" evidence="18">
    <location>
        <begin position="694"/>
        <end position="723"/>
    </location>
</feature>
<dbReference type="EC" id="2.7.11.1" evidence="2"/>
<dbReference type="SMART" id="SM00369">
    <property type="entry name" value="LRR_TYP"/>
    <property type="match status" value="8"/>
</dbReference>
<dbReference type="EMBL" id="CAMXCT010003223">
    <property type="protein sequence ID" value="CAI4003179.1"/>
    <property type="molecule type" value="Genomic_DNA"/>
</dbReference>
<comment type="subcellular location">
    <subcellularLocation>
        <location evidence="1">Cell membrane</location>
        <topology evidence="1">Single-pass type I membrane protein</topology>
    </subcellularLocation>
</comment>
<evidence type="ECO:0000256" key="9">
    <source>
        <dbReference type="ARBA" id="ARBA00022737"/>
    </source>
</evidence>
<proteinExistence type="predicted"/>
<evidence type="ECO:0000256" key="7">
    <source>
        <dbReference type="ARBA" id="ARBA00022692"/>
    </source>
</evidence>
<evidence type="ECO:0000256" key="5">
    <source>
        <dbReference type="ARBA" id="ARBA00022614"/>
    </source>
</evidence>
<evidence type="ECO:0000313" key="20">
    <source>
        <dbReference type="EMBL" id="CAI4003179.1"/>
    </source>
</evidence>
<feature type="domain" description="Disease resistance R13L4/SHOC-2-like LRR" evidence="19">
    <location>
        <begin position="267"/>
        <end position="501"/>
    </location>
</feature>
<evidence type="ECO:0000256" key="13">
    <source>
        <dbReference type="ARBA" id="ARBA00022989"/>
    </source>
</evidence>
<keyword evidence="23" id="KW-1185">Reference proteome</keyword>
<dbReference type="AlphaFoldDB" id="A0A9P1D4L3"/>
<evidence type="ECO:0000256" key="15">
    <source>
        <dbReference type="ARBA" id="ARBA00023180"/>
    </source>
</evidence>
<evidence type="ECO:0000313" key="21">
    <source>
        <dbReference type="EMBL" id="CAL1156554.1"/>
    </source>
</evidence>
<keyword evidence="4" id="KW-0723">Serine/threonine-protein kinase</keyword>
<dbReference type="FunFam" id="3.80.10.10:FF:000383">
    <property type="entry name" value="Leucine-rich repeat receptor protein kinase EMS1"/>
    <property type="match status" value="1"/>
</dbReference>
<organism evidence="20">
    <name type="scientific">Cladocopium goreaui</name>
    <dbReference type="NCBI Taxonomy" id="2562237"/>
    <lineage>
        <taxon>Eukaryota</taxon>
        <taxon>Sar</taxon>
        <taxon>Alveolata</taxon>
        <taxon>Dinophyceae</taxon>
        <taxon>Suessiales</taxon>
        <taxon>Symbiodiniaceae</taxon>
        <taxon>Cladocopium</taxon>
    </lineage>
</organism>
<dbReference type="GO" id="GO:0005524">
    <property type="term" value="F:ATP binding"/>
    <property type="evidence" value="ECO:0007669"/>
    <property type="project" value="UniProtKB-KW"/>
</dbReference>
<dbReference type="PANTHER" id="PTHR48053:SF71">
    <property type="entry name" value="LEUCINE RICH REPEAT FAMILY PROTEIN, EXPRESSED"/>
    <property type="match status" value="1"/>
</dbReference>
<evidence type="ECO:0000256" key="3">
    <source>
        <dbReference type="ARBA" id="ARBA00022475"/>
    </source>
</evidence>